<evidence type="ECO:0000313" key="2">
    <source>
        <dbReference type="EMBL" id="MCP2269192.1"/>
    </source>
</evidence>
<dbReference type="EMBL" id="JAMTCO010000004">
    <property type="protein sequence ID" value="MCP2269192.1"/>
    <property type="molecule type" value="Genomic_DNA"/>
</dbReference>
<dbReference type="RefSeq" id="WP_253886202.1">
    <property type="nucleotide sequence ID" value="NZ_BAAAVB010000004.1"/>
</dbReference>
<keyword evidence="3" id="KW-1185">Reference proteome</keyword>
<evidence type="ECO:0000259" key="1">
    <source>
        <dbReference type="Pfam" id="PF13546"/>
    </source>
</evidence>
<dbReference type="InterPro" id="IPR038721">
    <property type="entry name" value="IS701-like_DDE_dom"/>
</dbReference>
<dbReference type="PANTHER" id="PTHR33627:SF1">
    <property type="entry name" value="TRANSPOSASE"/>
    <property type="match status" value="1"/>
</dbReference>
<evidence type="ECO:0000313" key="3">
    <source>
        <dbReference type="Proteomes" id="UP001205185"/>
    </source>
</evidence>
<protein>
    <submittedName>
        <fullName evidence="2">SRSO17 transposase</fullName>
    </submittedName>
</protein>
<organism evidence="2 3">
    <name type="scientific">Actinokineospora diospyrosa</name>
    <dbReference type="NCBI Taxonomy" id="103728"/>
    <lineage>
        <taxon>Bacteria</taxon>
        <taxon>Bacillati</taxon>
        <taxon>Actinomycetota</taxon>
        <taxon>Actinomycetes</taxon>
        <taxon>Pseudonocardiales</taxon>
        <taxon>Pseudonocardiaceae</taxon>
        <taxon>Actinokineospora</taxon>
    </lineage>
</organism>
<name>A0ABT1I992_9PSEU</name>
<sequence>MSLAGHVAERATAAPDEAVLEELCAPLFASLPRHDQRRKGVEYLQGLLRATGRKSIRNIALAIGNQATEQYLHHFISDSTWEAVPVRRALAEYVARVAPPRAWVVRPLLIPKAGKHSVGVGRHFSADLGQTLNAQQAMGVWSASEEVTAPVNWRLHLPRAWVADTGRRDRAAIPDCVRAETELQCGIEAYLAAAGSARRPVVLDARAGDVQAALTRLRGAGAPSLMRVSGTQPVTAADPAARPGAEPVAARQVMAAVRETRKPVAGRWPLLAAVAKVGLPGGHDDLVLLGVGSAGQPWPAQLWLSDQAGATPADLVRLSRLLARVDHDFDRFADRVGMRDFTGRSFAGWHRHMTLASAAHAVLAVAETLGAPVDLPRQRRGGSGPGDG</sequence>
<accession>A0ABT1I992</accession>
<reference evidence="2 3" key="1">
    <citation type="submission" date="2022-06" db="EMBL/GenBank/DDBJ databases">
        <title>Genomic Encyclopedia of Archaeal and Bacterial Type Strains, Phase II (KMG-II): from individual species to whole genera.</title>
        <authorList>
            <person name="Goeker M."/>
        </authorList>
    </citation>
    <scope>NUCLEOTIDE SEQUENCE [LARGE SCALE GENOMIC DNA]</scope>
    <source>
        <strain evidence="2 3">DSM 44255</strain>
    </source>
</reference>
<dbReference type="Pfam" id="PF13546">
    <property type="entry name" value="DDE_5"/>
    <property type="match status" value="1"/>
</dbReference>
<comment type="caution">
    <text evidence="2">The sequence shown here is derived from an EMBL/GenBank/DDBJ whole genome shotgun (WGS) entry which is preliminary data.</text>
</comment>
<proteinExistence type="predicted"/>
<gene>
    <name evidence="2" type="ORF">LV75_001680</name>
</gene>
<dbReference type="InterPro" id="IPR039365">
    <property type="entry name" value="IS701-like"/>
</dbReference>
<dbReference type="Proteomes" id="UP001205185">
    <property type="component" value="Unassembled WGS sequence"/>
</dbReference>
<feature type="domain" description="Transposase IS701-like DDE" evidence="1">
    <location>
        <begin position="26"/>
        <end position="247"/>
    </location>
</feature>
<dbReference type="PANTHER" id="PTHR33627">
    <property type="entry name" value="TRANSPOSASE"/>
    <property type="match status" value="1"/>
</dbReference>